<evidence type="ECO:0000313" key="2">
    <source>
        <dbReference type="Proteomes" id="UP000236895"/>
    </source>
</evidence>
<dbReference type="EMBL" id="PKRU02000014">
    <property type="protein sequence ID" value="RPD37289.1"/>
    <property type="molecule type" value="Genomic_DNA"/>
</dbReference>
<gene>
    <name evidence="1" type="ORF">C0030_002980</name>
</gene>
<evidence type="ECO:0000313" key="1">
    <source>
        <dbReference type="EMBL" id="RPD37289.1"/>
    </source>
</evidence>
<dbReference type="RefSeq" id="WP_103847262.1">
    <property type="nucleotide sequence ID" value="NZ_PKRU02000014.1"/>
</dbReference>
<protein>
    <submittedName>
        <fullName evidence="1">Uncharacterized protein</fullName>
    </submittedName>
</protein>
<sequence length="131" mass="14840">MASKKRKSTHYVVVSEQVVKVLDKYSTLNSFLEDAESHPNLKKFMKQLNEIDFQVMKLSERVSSPDGGVLCVPAKPSETLTILLSATRHFFCKEGIITTDPLLLLASFTQEIIACILGFWYTDKIVQEKRS</sequence>
<accession>A0A424FMA3</accession>
<dbReference type="AlphaFoldDB" id="A0A424FMA3"/>
<reference evidence="1 2" key="1">
    <citation type="submission" date="2018-11" db="EMBL/GenBank/DDBJ databases">
        <title>Genome Analysis of Haplotype D of Candidatus Liberibacter Solanacearum.</title>
        <authorList>
            <person name="Katsir L."/>
            <person name="Ruan Z."/>
            <person name="Santos Garcia D."/>
            <person name="Piasezky A."/>
            <person name="Jiang J."/>
            <person name="Sela N."/>
            <person name="Freilich S."/>
            <person name="Bahar O."/>
        </authorList>
    </citation>
    <scope>NUCLEOTIDE SEQUENCE [LARGE SCALE GENOMIC DNA]</scope>
    <source>
        <strain evidence="2">haplotype D1</strain>
    </source>
</reference>
<name>A0A424FMA3_9HYPH</name>
<dbReference type="Proteomes" id="UP000236895">
    <property type="component" value="Unassembled WGS sequence"/>
</dbReference>
<organism evidence="1 2">
    <name type="scientific">Candidatus Liberibacter solanacearum</name>
    <dbReference type="NCBI Taxonomy" id="556287"/>
    <lineage>
        <taxon>Bacteria</taxon>
        <taxon>Pseudomonadati</taxon>
        <taxon>Pseudomonadota</taxon>
        <taxon>Alphaproteobacteria</taxon>
        <taxon>Hyphomicrobiales</taxon>
        <taxon>Rhizobiaceae</taxon>
        <taxon>Liberibacter</taxon>
    </lineage>
</organism>
<comment type="caution">
    <text evidence="1">The sequence shown here is derived from an EMBL/GenBank/DDBJ whole genome shotgun (WGS) entry which is preliminary data.</text>
</comment>
<proteinExistence type="predicted"/>